<dbReference type="AlphaFoldDB" id="A0A7I8K671"/>
<dbReference type="Proteomes" id="UP000663760">
    <property type="component" value="Chromosome 3"/>
</dbReference>
<dbReference type="EMBL" id="LR746266">
    <property type="protein sequence ID" value="CAA7392928.1"/>
    <property type="molecule type" value="Genomic_DNA"/>
</dbReference>
<protein>
    <submittedName>
        <fullName evidence="3">Uncharacterized protein</fullName>
    </submittedName>
</protein>
<reference evidence="3" key="1">
    <citation type="submission" date="2020-02" db="EMBL/GenBank/DDBJ databases">
        <authorList>
            <person name="Scholz U."/>
            <person name="Mascher M."/>
            <person name="Fiebig A."/>
        </authorList>
    </citation>
    <scope>NUCLEOTIDE SEQUENCE</scope>
</reference>
<evidence type="ECO:0000313" key="4">
    <source>
        <dbReference type="Proteomes" id="UP000663760"/>
    </source>
</evidence>
<proteinExistence type="predicted"/>
<feature type="signal peptide" evidence="2">
    <location>
        <begin position="1"/>
        <end position="24"/>
    </location>
</feature>
<evidence type="ECO:0000313" key="3">
    <source>
        <dbReference type="EMBL" id="CAA7392928.1"/>
    </source>
</evidence>
<feature type="region of interest" description="Disordered" evidence="1">
    <location>
        <begin position="46"/>
        <end position="71"/>
    </location>
</feature>
<gene>
    <name evidence="3" type="ORF">SI8410_03003759</name>
</gene>
<keyword evidence="4" id="KW-1185">Reference proteome</keyword>
<evidence type="ECO:0000256" key="2">
    <source>
        <dbReference type="SAM" id="SignalP"/>
    </source>
</evidence>
<organism evidence="3 4">
    <name type="scientific">Spirodela intermedia</name>
    <name type="common">Intermediate duckweed</name>
    <dbReference type="NCBI Taxonomy" id="51605"/>
    <lineage>
        <taxon>Eukaryota</taxon>
        <taxon>Viridiplantae</taxon>
        <taxon>Streptophyta</taxon>
        <taxon>Embryophyta</taxon>
        <taxon>Tracheophyta</taxon>
        <taxon>Spermatophyta</taxon>
        <taxon>Magnoliopsida</taxon>
        <taxon>Liliopsida</taxon>
        <taxon>Araceae</taxon>
        <taxon>Lemnoideae</taxon>
        <taxon>Spirodela</taxon>
    </lineage>
</organism>
<evidence type="ECO:0000256" key="1">
    <source>
        <dbReference type="SAM" id="MobiDB-lite"/>
    </source>
</evidence>
<feature type="chain" id="PRO_5029664959" evidence="2">
    <location>
        <begin position="25"/>
        <end position="71"/>
    </location>
</feature>
<sequence>MKEEGKLRRALTLLLLLLLSLANSFSPAAARGVIGLRGVETPASLLPPRRLLPRELPPPSGPSKGGNEVGN</sequence>
<accession>A0A7I8K671</accession>
<keyword evidence="2" id="KW-0732">Signal</keyword>
<name>A0A7I8K671_SPIIN</name>